<evidence type="ECO:0000256" key="4">
    <source>
        <dbReference type="SAM" id="SignalP"/>
    </source>
</evidence>
<dbReference type="EMBL" id="BAAAOF010000007">
    <property type="protein sequence ID" value="GAA1937485.1"/>
    <property type="molecule type" value="Genomic_DNA"/>
</dbReference>
<reference evidence="6 7" key="1">
    <citation type="journal article" date="2019" name="Int. J. Syst. Evol. Microbiol.">
        <title>The Global Catalogue of Microorganisms (GCM) 10K type strain sequencing project: providing services to taxonomists for standard genome sequencing and annotation.</title>
        <authorList>
            <consortium name="The Broad Institute Genomics Platform"/>
            <consortium name="The Broad Institute Genome Sequencing Center for Infectious Disease"/>
            <person name="Wu L."/>
            <person name="Ma J."/>
        </authorList>
    </citation>
    <scope>NUCLEOTIDE SEQUENCE [LARGE SCALE GENOMIC DNA]</scope>
    <source>
        <strain evidence="6 7">JCM 14900</strain>
    </source>
</reference>
<dbReference type="InterPro" id="IPR011049">
    <property type="entry name" value="Serralysin-like_metalloprot_C"/>
</dbReference>
<dbReference type="NCBIfam" id="NF041518">
    <property type="entry name" value="choice_anch_Q"/>
    <property type="match status" value="1"/>
</dbReference>
<keyword evidence="3" id="KW-0964">Secreted</keyword>
<dbReference type="InterPro" id="IPR050557">
    <property type="entry name" value="RTX_toxin/Mannuronan_C5-epim"/>
</dbReference>
<comment type="caution">
    <text evidence="6">The sequence shown here is derived from an EMBL/GenBank/DDBJ whole genome shotgun (WGS) entry which is preliminary data.</text>
</comment>
<evidence type="ECO:0000256" key="3">
    <source>
        <dbReference type="ARBA" id="ARBA00022525"/>
    </source>
</evidence>
<feature type="chain" id="PRO_5047398886" description="Right handed beta helix domain-containing protein" evidence="4">
    <location>
        <begin position="30"/>
        <end position="628"/>
    </location>
</feature>
<sequence length="628" mass="60240">MNKRITVACLITVIAVPIAAIVTAAPAVAATVTVTTTADVVNGADGQTSLREALTQANAAMDATTIELAASSTYSLTLCDDDDANAGGDLDYTGSQSLTIVGNGATIQQTCADERVLDVLDSAPQVDLGELIITGGDTFDGAAIRFNGDVDLADVTVSGNDAATGYVLNSGEFGSGSSIGLVDSMLGPNTGTGIRVSFGGITLAGSTVTQNTGRGIGAIDGALTVTDSTISQNGQGGLSTTGQGDGLLSFTGSTASDNGGPGVSCSACGDLVVTDSTISGNAPAGSTTGGGIIWSVDQDQPGEGRTATITGSTVSGNIRVGAGGGLFVGIVELTDDPPPAQIVVTSSTFSGNSATGMDGRGGGIAAATGEVRIDNSTLSGNTAATTGGGVFTSTGDVFLRHATVAGNSAPTGANVGTGEDLDSFGSIVADGAGGGADCAISGTTISAGYNVGGDASCAFVGGPGDQSNVGDVQLGGLAANGGSTQTRLPAGTSPAGGAVPAAACTVFAVDQRGSVRPAGADCEAGSVEIVEVSVPSCTKTGTAGNDLLIGGGGPDVLCGLGGRDVLFGGGGPDHLIGGDGNDLLSGDGGDDQLDGGGGVDLLIGGSGVDDLDGGPGKDVCIDTSIWVC</sequence>
<name>A0ABN2Q0I6_9MICO</name>
<gene>
    <name evidence="6" type="ORF">GCM10009775_31900</name>
</gene>
<dbReference type="PRINTS" id="PR00313">
    <property type="entry name" value="CABNDNGRPT"/>
</dbReference>
<dbReference type="Gene3D" id="2.160.20.10">
    <property type="entry name" value="Single-stranded right-handed beta-helix, Pectin lyase-like"/>
    <property type="match status" value="1"/>
</dbReference>
<evidence type="ECO:0000259" key="5">
    <source>
        <dbReference type="Pfam" id="PF13229"/>
    </source>
</evidence>
<dbReference type="RefSeq" id="WP_275563328.1">
    <property type="nucleotide sequence ID" value="NZ_BAAAOF010000007.1"/>
</dbReference>
<dbReference type="Proteomes" id="UP001501343">
    <property type="component" value="Unassembled WGS sequence"/>
</dbReference>
<dbReference type="InterPro" id="IPR018511">
    <property type="entry name" value="Hemolysin-typ_Ca-bd_CS"/>
</dbReference>
<dbReference type="InterPro" id="IPR001343">
    <property type="entry name" value="Hemolysn_Ca-bd"/>
</dbReference>
<dbReference type="SMART" id="SM00710">
    <property type="entry name" value="PbH1"/>
    <property type="match status" value="8"/>
</dbReference>
<evidence type="ECO:0000313" key="6">
    <source>
        <dbReference type="EMBL" id="GAA1937485.1"/>
    </source>
</evidence>
<dbReference type="PANTHER" id="PTHR38340">
    <property type="entry name" value="S-LAYER PROTEIN"/>
    <property type="match status" value="1"/>
</dbReference>
<protein>
    <recommendedName>
        <fullName evidence="5">Right handed beta helix domain-containing protein</fullName>
    </recommendedName>
</protein>
<evidence type="ECO:0000256" key="2">
    <source>
        <dbReference type="ARBA" id="ARBA00004613"/>
    </source>
</evidence>
<comment type="function">
    <text evidence="1">Converts beta-D-mannuronic acid (M) to alpha-L-guluronic acid (G), producing a polymer with gel-forming capacity, required for the formation of the cyst coat.</text>
</comment>
<organism evidence="6 7">
    <name type="scientific">Microbacterium aoyamense</name>
    <dbReference type="NCBI Taxonomy" id="344166"/>
    <lineage>
        <taxon>Bacteria</taxon>
        <taxon>Bacillati</taxon>
        <taxon>Actinomycetota</taxon>
        <taxon>Actinomycetes</taxon>
        <taxon>Micrococcales</taxon>
        <taxon>Microbacteriaceae</taxon>
        <taxon>Microbacterium</taxon>
    </lineage>
</organism>
<keyword evidence="7" id="KW-1185">Reference proteome</keyword>
<dbReference type="Pfam" id="PF00353">
    <property type="entry name" value="HemolysinCabind"/>
    <property type="match status" value="2"/>
</dbReference>
<comment type="subcellular location">
    <subcellularLocation>
        <location evidence="2">Secreted</location>
    </subcellularLocation>
</comment>
<feature type="signal peptide" evidence="4">
    <location>
        <begin position="1"/>
        <end position="29"/>
    </location>
</feature>
<dbReference type="PROSITE" id="PS00330">
    <property type="entry name" value="HEMOLYSIN_CALCIUM"/>
    <property type="match status" value="3"/>
</dbReference>
<dbReference type="Gene3D" id="2.150.10.10">
    <property type="entry name" value="Serralysin-like metalloprotease, C-terminal"/>
    <property type="match status" value="1"/>
</dbReference>
<keyword evidence="4" id="KW-0732">Signal</keyword>
<feature type="domain" description="Right handed beta helix" evidence="5">
    <location>
        <begin position="189"/>
        <end position="318"/>
    </location>
</feature>
<dbReference type="InterPro" id="IPR011050">
    <property type="entry name" value="Pectin_lyase_fold/virulence"/>
</dbReference>
<evidence type="ECO:0000256" key="1">
    <source>
        <dbReference type="ARBA" id="ARBA00002822"/>
    </source>
</evidence>
<dbReference type="InterPro" id="IPR059226">
    <property type="entry name" value="Choice_anch_Q_dom"/>
</dbReference>
<dbReference type="InterPro" id="IPR039448">
    <property type="entry name" value="Beta_helix"/>
</dbReference>
<evidence type="ECO:0000313" key="7">
    <source>
        <dbReference type="Proteomes" id="UP001501343"/>
    </source>
</evidence>
<dbReference type="InterPro" id="IPR012334">
    <property type="entry name" value="Pectin_lyas_fold"/>
</dbReference>
<proteinExistence type="predicted"/>
<accession>A0ABN2Q0I6</accession>
<dbReference type="Pfam" id="PF13229">
    <property type="entry name" value="Beta_helix"/>
    <property type="match status" value="1"/>
</dbReference>
<dbReference type="InterPro" id="IPR006626">
    <property type="entry name" value="PbH1"/>
</dbReference>
<dbReference type="PANTHER" id="PTHR38340:SF1">
    <property type="entry name" value="S-LAYER PROTEIN"/>
    <property type="match status" value="1"/>
</dbReference>
<dbReference type="SUPFAM" id="SSF51126">
    <property type="entry name" value="Pectin lyase-like"/>
    <property type="match status" value="1"/>
</dbReference>